<protein>
    <submittedName>
        <fullName evidence="2">Uncharacterized protein</fullName>
    </submittedName>
</protein>
<evidence type="ECO:0000313" key="2">
    <source>
        <dbReference type="EMBL" id="CAB5219017.1"/>
    </source>
</evidence>
<organism evidence="2">
    <name type="scientific">uncultured Caudovirales phage</name>
    <dbReference type="NCBI Taxonomy" id="2100421"/>
    <lineage>
        <taxon>Viruses</taxon>
        <taxon>Duplodnaviria</taxon>
        <taxon>Heunggongvirae</taxon>
        <taxon>Uroviricota</taxon>
        <taxon>Caudoviricetes</taxon>
        <taxon>Peduoviridae</taxon>
        <taxon>Maltschvirus</taxon>
        <taxon>Maltschvirus maltsch</taxon>
    </lineage>
</organism>
<gene>
    <name evidence="1" type="ORF">UFOVP113_28</name>
    <name evidence="2" type="ORF">UFOVP225_15</name>
</gene>
<dbReference type="EMBL" id="LR798275">
    <property type="protein sequence ID" value="CAB5219017.1"/>
    <property type="molecule type" value="Genomic_DNA"/>
</dbReference>
<accession>A0A6J7WMP5</accession>
<evidence type="ECO:0000313" key="1">
    <source>
        <dbReference type="EMBL" id="CAB4128229.1"/>
    </source>
</evidence>
<reference evidence="2" key="1">
    <citation type="submission" date="2020-05" db="EMBL/GenBank/DDBJ databases">
        <authorList>
            <person name="Chiriac C."/>
            <person name="Salcher M."/>
            <person name="Ghai R."/>
            <person name="Kavagutti S V."/>
        </authorList>
    </citation>
    <scope>NUCLEOTIDE SEQUENCE</scope>
</reference>
<name>A0A6J7WMP5_9CAUD</name>
<dbReference type="EMBL" id="LR796231">
    <property type="protein sequence ID" value="CAB4128229.1"/>
    <property type="molecule type" value="Genomic_DNA"/>
</dbReference>
<sequence>MSFIFSEDEALKNILKGIIVSDEKNYNREVGVWFANPDIEQRAQSYPYITVELIDTVWANYRQASGLFVDNDAQGTVAPVDGILYTYELPVAWDLTYQITTYARHPRHDRAILAHLLNRVFPAKRGYLPVTNDLGTETGYRHLFLDEYTKRDTIEDGRRLYRNVFTLTVTSEGAALLPTTAPEVTDVLINTTTQDIPPELQAP</sequence>
<proteinExistence type="predicted"/>